<evidence type="ECO:0000256" key="1">
    <source>
        <dbReference type="SAM" id="MobiDB-lite"/>
    </source>
</evidence>
<feature type="region of interest" description="Disordered" evidence="1">
    <location>
        <begin position="193"/>
        <end position="235"/>
    </location>
</feature>
<dbReference type="PANTHER" id="PTHR38020:SF1">
    <property type="entry name" value="UROPORPHYRINOGEN-III SYNTHASE"/>
    <property type="match status" value="1"/>
</dbReference>
<dbReference type="UniPathway" id="UPA00251">
    <property type="reaction ID" value="UER00320"/>
</dbReference>
<feature type="domain" description="LRAT" evidence="2">
    <location>
        <begin position="1"/>
        <end position="151"/>
    </location>
</feature>
<name>A0A2Z7ACD1_9LAMI</name>
<protein>
    <submittedName>
        <fullName evidence="3">N-acylphosphatidylethanolamine synthase-like</fullName>
    </submittedName>
</protein>
<dbReference type="Gene3D" id="3.90.1720.10">
    <property type="entry name" value="endopeptidase domain like (from Nostoc punctiforme)"/>
    <property type="match status" value="1"/>
</dbReference>
<dbReference type="Pfam" id="PF04970">
    <property type="entry name" value="LRAT"/>
    <property type="match status" value="1"/>
</dbReference>
<dbReference type="OrthoDB" id="193467at2759"/>
<keyword evidence="4" id="KW-1185">Reference proteome</keyword>
<proteinExistence type="predicted"/>
<dbReference type="AlphaFoldDB" id="A0A2Z7ACD1"/>
<gene>
    <name evidence="3" type="ORF">F511_08756</name>
</gene>
<dbReference type="Proteomes" id="UP000250235">
    <property type="component" value="Unassembled WGS sequence"/>
</dbReference>
<evidence type="ECO:0000259" key="2">
    <source>
        <dbReference type="PROSITE" id="PS51934"/>
    </source>
</evidence>
<dbReference type="InterPro" id="IPR036108">
    <property type="entry name" value="4pyrrol_syn_uPrphyn_synt_sf"/>
</dbReference>
<dbReference type="EMBL" id="KV016696">
    <property type="protein sequence ID" value="KZV19415.1"/>
    <property type="molecule type" value="Genomic_DNA"/>
</dbReference>
<dbReference type="GO" id="GO:0016746">
    <property type="term" value="F:acyltransferase activity"/>
    <property type="evidence" value="ECO:0007669"/>
    <property type="project" value="InterPro"/>
</dbReference>
<accession>A0A2Z7ACD1</accession>
<dbReference type="InterPro" id="IPR003754">
    <property type="entry name" value="4pyrrol_synth_uPrphyn_synth"/>
</dbReference>
<dbReference type="InterPro" id="IPR002123">
    <property type="entry name" value="Plipid/glycerol_acylTrfase"/>
</dbReference>
<evidence type="ECO:0000313" key="3">
    <source>
        <dbReference type="EMBL" id="KZV19415.1"/>
    </source>
</evidence>
<dbReference type="SMART" id="SM00563">
    <property type="entry name" value="PlsC"/>
    <property type="match status" value="1"/>
</dbReference>
<dbReference type="GO" id="GO:0004852">
    <property type="term" value="F:uroporphyrinogen-III synthase activity"/>
    <property type="evidence" value="ECO:0007669"/>
    <property type="project" value="InterPro"/>
</dbReference>
<reference evidence="3 4" key="1">
    <citation type="journal article" date="2015" name="Proc. Natl. Acad. Sci. U.S.A.">
        <title>The resurrection genome of Boea hygrometrica: A blueprint for survival of dehydration.</title>
        <authorList>
            <person name="Xiao L."/>
            <person name="Yang G."/>
            <person name="Zhang L."/>
            <person name="Yang X."/>
            <person name="Zhao S."/>
            <person name="Ji Z."/>
            <person name="Zhou Q."/>
            <person name="Hu M."/>
            <person name="Wang Y."/>
            <person name="Chen M."/>
            <person name="Xu Y."/>
            <person name="Jin H."/>
            <person name="Xiao X."/>
            <person name="Hu G."/>
            <person name="Bao F."/>
            <person name="Hu Y."/>
            <person name="Wan P."/>
            <person name="Li L."/>
            <person name="Deng X."/>
            <person name="Kuang T."/>
            <person name="Xiang C."/>
            <person name="Zhu J.K."/>
            <person name="Oliver M.J."/>
            <person name="He Y."/>
        </authorList>
    </citation>
    <scope>NUCLEOTIDE SEQUENCE [LARGE SCALE GENOMIC DNA]</scope>
    <source>
        <strain evidence="4">cv. XS01</strain>
    </source>
</reference>
<dbReference type="PROSITE" id="PS51934">
    <property type="entry name" value="LRAT"/>
    <property type="match status" value="1"/>
</dbReference>
<dbReference type="SUPFAM" id="SSF69618">
    <property type="entry name" value="HemD-like"/>
    <property type="match status" value="1"/>
</dbReference>
<organism evidence="3 4">
    <name type="scientific">Dorcoceras hygrometricum</name>
    <dbReference type="NCBI Taxonomy" id="472368"/>
    <lineage>
        <taxon>Eukaryota</taxon>
        <taxon>Viridiplantae</taxon>
        <taxon>Streptophyta</taxon>
        <taxon>Embryophyta</taxon>
        <taxon>Tracheophyta</taxon>
        <taxon>Spermatophyta</taxon>
        <taxon>Magnoliopsida</taxon>
        <taxon>eudicotyledons</taxon>
        <taxon>Gunneridae</taxon>
        <taxon>Pentapetalae</taxon>
        <taxon>asterids</taxon>
        <taxon>lamiids</taxon>
        <taxon>Lamiales</taxon>
        <taxon>Gesneriaceae</taxon>
        <taxon>Didymocarpoideae</taxon>
        <taxon>Trichosporeae</taxon>
        <taxon>Loxocarpinae</taxon>
        <taxon>Dorcoceras</taxon>
    </lineage>
</organism>
<dbReference type="PANTHER" id="PTHR38020">
    <property type="entry name" value="UROPORPHYRINOGEN-III SYNTHASE"/>
    <property type="match status" value="1"/>
</dbReference>
<dbReference type="CDD" id="cd06578">
    <property type="entry name" value="HemD"/>
    <property type="match status" value="1"/>
</dbReference>
<evidence type="ECO:0000313" key="4">
    <source>
        <dbReference type="Proteomes" id="UP000250235"/>
    </source>
</evidence>
<dbReference type="CDD" id="cd07989">
    <property type="entry name" value="LPLAT_AGPAT-like"/>
    <property type="match status" value="1"/>
</dbReference>
<dbReference type="Gene3D" id="3.40.50.10090">
    <property type="match status" value="1"/>
</dbReference>
<dbReference type="InterPro" id="IPR007053">
    <property type="entry name" value="LRAT_dom"/>
</dbReference>
<sequence>MDKQYKLPWTCAGIYIGNGKVVHFTRGAGHEIGIGTVFDRIIFSASPSDGSGSPCPRCGDHSSDSGVISSCLECFLSGGELYVFQYGVSPSIFLAKARGGTCTFACSDPADDVLHRAEYLLQNGFGVYQIFKNNCEDFAIYCKTGLLIFTDISVGRSGQAASFIAAATAIVSSPLRFMTTGFTDLWHALPHNIDAPEGTTTQDPEEEESKELKKNMDGNPSQKFENGQVGGGSGMRKMEWASRSEHLGGVPRKIVFTAVGAFAKAVVNLFNTTTVHNAGTLLRLVRCRPSGVPLLTVSNHMSTMDDPLMWGLKDFPITDPKLGKCIPITRGGGIYQEHMNEALEYLRVGSWLHTFPEGKVCQEDAPIQRLKWGTASLIVRAPVTPIVLPIVHNGFEKVMPEKYIFGRRPPFPLWNREIKIVIGEPMIFGVPKLKQRAVEISKDLPFSGVGWPKLTPCGLDEAAQRCLYKIISERIQAAMESLRNAASSAGMRLRKLEMMAGLSAECGPVVAFTTPQNYAGRLSRLIHLRGWAPLWCPTLIVESTPHTISCIQAAITSSLHHCSAIAFTSRSGITAFADVLSSIEIPPLAPYGEAFIISALGKDSELLDGSFVGKLCGNPGRIRVVVPPVATPSGMVESIGSGEGKRVMCPVPLVVGIEEPPVVPEFMADLGRRGWVVLRVDAYETRWRREEGGGVEELVKRIKEGRGVDAIVFTSTGEVEGLLRSLSEVGLAWRAVRQMCPSMVAAAHGPVTAAGAERLGVCVDVVSSRFDSFDGLVDVLDRCWNS</sequence>
<dbReference type="SUPFAM" id="SSF69593">
    <property type="entry name" value="Glycerol-3-phosphate (1)-acyltransferase"/>
    <property type="match status" value="1"/>
</dbReference>
<dbReference type="GO" id="GO:0006782">
    <property type="term" value="P:protoporphyrinogen IX biosynthetic process"/>
    <property type="evidence" value="ECO:0007669"/>
    <property type="project" value="UniProtKB-UniPathway"/>
</dbReference>
<dbReference type="Pfam" id="PF02602">
    <property type="entry name" value="HEM4"/>
    <property type="match status" value="1"/>
</dbReference>